<evidence type="ECO:0000313" key="3">
    <source>
        <dbReference type="Proteomes" id="UP000322362"/>
    </source>
</evidence>
<dbReference type="AlphaFoldDB" id="A0A5D4HBS8"/>
<proteinExistence type="predicted"/>
<sequence length="658" mass="69366">MKLIRFKRANWVVAMAMLALPGALVTSCSKETTPTEEVAPKGDKLRISVLGINNGGDGAVLKAKAGSSLAKANDEGSTASHTVYQFEDADMAVSLGNMLPVRGTNLPVRRMSNGLSANASLKMAEEIATGIKYVVYIYDGSTLVAAEELEAGTTGTIEGLDLSTSYTWVALSYSSESVAPELTPASSAISLPENTDVLYASGTVNLGEDPTIGILFDHVFSRIGIELNTIGVFGEITGTPAVSVSGLALATGSLDLLSGVLTPSGSTFDPVLTYADFENVDPSYDDAKIAYVYTAATDALNLELTVAAPGLTIEHADGGLTRTYFAGGATVNSSVTPEMGKSHHVLFNVVESALTTNYDSHEVKWGRSNLYYTFGDDPLRQYRFFAENELSNRANSYFAFGSAVPFRFPASSDDFADPCALVYPQGLWRQPTNADFAGLVSGQIELTELTDELGPLGEVVDATGLGGLLNLITSLLSNAVVSLINVEAPNSELGPNPYVYAQYNNLVGGPSTSAAFNDNSNHLRFFYNGQILDATVLQDIAEGEGLLGAELNELSVDLVGSQLLGLNIPLLETYETATALWTSEQGTDILGLAGLGSWGYFGSTGREFGILGGIVPIPTAGDRFVMGQRTGEAINNVSVVGVNALSTSMKNVRCVRAN</sequence>
<comment type="caution">
    <text evidence="2">The sequence shown here is derived from an EMBL/GenBank/DDBJ whole genome shotgun (WGS) entry which is preliminary data.</text>
</comment>
<evidence type="ECO:0000313" key="2">
    <source>
        <dbReference type="EMBL" id="TYR36975.1"/>
    </source>
</evidence>
<dbReference type="RefSeq" id="WP_148918562.1">
    <property type="nucleotide sequence ID" value="NZ_VTAV01000003.1"/>
</dbReference>
<dbReference type="EMBL" id="VTAV01000003">
    <property type="protein sequence ID" value="TYR36975.1"/>
    <property type="molecule type" value="Genomic_DNA"/>
</dbReference>
<keyword evidence="1" id="KW-0732">Signal</keyword>
<accession>A0A5D4HBS8</accession>
<name>A0A5D4HBS8_9SPHI</name>
<evidence type="ECO:0000256" key="1">
    <source>
        <dbReference type="SAM" id="SignalP"/>
    </source>
</evidence>
<feature type="signal peptide" evidence="1">
    <location>
        <begin position="1"/>
        <end position="25"/>
    </location>
</feature>
<protein>
    <submittedName>
        <fullName evidence="2">Fimbrillin family protein</fullName>
    </submittedName>
</protein>
<keyword evidence="3" id="KW-1185">Reference proteome</keyword>
<dbReference type="Proteomes" id="UP000322362">
    <property type="component" value="Unassembled WGS sequence"/>
</dbReference>
<dbReference type="PROSITE" id="PS51257">
    <property type="entry name" value="PROKAR_LIPOPROTEIN"/>
    <property type="match status" value="1"/>
</dbReference>
<reference evidence="2 3" key="1">
    <citation type="submission" date="2019-08" db="EMBL/GenBank/DDBJ databases">
        <title>Phlebobacter frassis gen. nov. sp. nov., a new member of family Sphingobacteriaceae isolated from sand fly rearing media.</title>
        <authorList>
            <person name="Kakumanu M.L."/>
            <person name="Marayati B.F."/>
            <person name="Wada-Katsumata A."/>
            <person name="Wasserberg G."/>
            <person name="Schal C."/>
            <person name="Apperson C.S."/>
            <person name="Ponnusamy L."/>
        </authorList>
    </citation>
    <scope>NUCLEOTIDE SEQUENCE [LARGE SCALE GENOMIC DNA]</scope>
    <source>
        <strain evidence="2 3">SSI9</strain>
    </source>
</reference>
<feature type="chain" id="PRO_5022811922" evidence="1">
    <location>
        <begin position="26"/>
        <end position="658"/>
    </location>
</feature>
<organism evidence="2 3">
    <name type="scientific">Sphingobacterium phlebotomi</name>
    <dbReference type="NCBI Taxonomy" id="2605433"/>
    <lineage>
        <taxon>Bacteria</taxon>
        <taxon>Pseudomonadati</taxon>
        <taxon>Bacteroidota</taxon>
        <taxon>Sphingobacteriia</taxon>
        <taxon>Sphingobacteriales</taxon>
        <taxon>Sphingobacteriaceae</taxon>
        <taxon>Sphingobacterium</taxon>
    </lineage>
</organism>
<gene>
    <name evidence="2" type="ORF">FXV77_07315</name>
</gene>